<keyword evidence="3" id="KW-1185">Reference proteome</keyword>
<dbReference type="OrthoDB" id="700137at2"/>
<organism evidence="2 3">
    <name type="scientific">Bacteroides oleiciplenus YIT 12058</name>
    <dbReference type="NCBI Taxonomy" id="742727"/>
    <lineage>
        <taxon>Bacteria</taxon>
        <taxon>Pseudomonadati</taxon>
        <taxon>Bacteroidota</taxon>
        <taxon>Bacteroidia</taxon>
        <taxon>Bacteroidales</taxon>
        <taxon>Bacteroidaceae</taxon>
        <taxon>Bacteroides</taxon>
    </lineage>
</organism>
<dbReference type="InterPro" id="IPR025586">
    <property type="entry name" value="PcfJ"/>
</dbReference>
<dbReference type="STRING" id="742727.HMPREF9447_04084"/>
<feature type="region of interest" description="Disordered" evidence="1">
    <location>
        <begin position="295"/>
        <end position="320"/>
    </location>
</feature>
<evidence type="ECO:0000313" key="3">
    <source>
        <dbReference type="Proteomes" id="UP000009872"/>
    </source>
</evidence>
<dbReference type="Pfam" id="PF14284">
    <property type="entry name" value="PcfJ"/>
    <property type="match status" value="1"/>
</dbReference>
<dbReference type="PATRIC" id="fig|742727.4.peg.4172"/>
<gene>
    <name evidence="2" type="ORF">HMPREF9447_04084</name>
</gene>
<evidence type="ECO:0000313" key="2">
    <source>
        <dbReference type="EMBL" id="EKU88766.1"/>
    </source>
</evidence>
<evidence type="ECO:0008006" key="4">
    <source>
        <dbReference type="Google" id="ProtNLM"/>
    </source>
</evidence>
<comment type="caution">
    <text evidence="2">The sequence shown here is derived from an EMBL/GenBank/DDBJ whole genome shotgun (WGS) entry which is preliminary data.</text>
</comment>
<dbReference type="HOGENOM" id="CLU_060900_0_0_10"/>
<dbReference type="EMBL" id="ADLF01000018">
    <property type="protein sequence ID" value="EKU88766.1"/>
    <property type="molecule type" value="Genomic_DNA"/>
</dbReference>
<dbReference type="eggNOG" id="ENOG502Z9FZ">
    <property type="taxonomic scope" value="Bacteria"/>
</dbReference>
<name>K9DZK4_9BACE</name>
<reference evidence="2 3" key="1">
    <citation type="submission" date="2012-09" db="EMBL/GenBank/DDBJ databases">
        <title>The Genome Sequence of Bacteroides oleiciplenus YIT 12058.</title>
        <authorList>
            <consortium name="The Broad Institute Genome Sequencing Platform"/>
            <person name="Earl A."/>
            <person name="Ward D."/>
            <person name="Feldgarden M."/>
            <person name="Gevers D."/>
            <person name="Morotomi M."/>
            <person name="Walker B."/>
            <person name="Young S.K."/>
            <person name="Zeng Q."/>
            <person name="Gargeya S."/>
            <person name="Fitzgerald M."/>
            <person name="Haas B."/>
            <person name="Abouelleil A."/>
            <person name="Alvarado L."/>
            <person name="Arachchi H.M."/>
            <person name="Berlin A.M."/>
            <person name="Chapman S.B."/>
            <person name="Goldberg J."/>
            <person name="Griggs A."/>
            <person name="Gujja S."/>
            <person name="Hansen M."/>
            <person name="Howarth C."/>
            <person name="Imamovic A."/>
            <person name="Larimer J."/>
            <person name="McCowen C."/>
            <person name="Montmayeur A."/>
            <person name="Murphy C."/>
            <person name="Neiman D."/>
            <person name="Pearson M."/>
            <person name="Priest M."/>
            <person name="Roberts A."/>
            <person name="Saif S."/>
            <person name="Shea T."/>
            <person name="Sisk P."/>
            <person name="Sykes S."/>
            <person name="Wortman J."/>
            <person name="Nusbaum C."/>
            <person name="Birren B."/>
        </authorList>
    </citation>
    <scope>NUCLEOTIDE SEQUENCE [LARGE SCALE GENOMIC DNA]</scope>
    <source>
        <strain evidence="2 3">YIT 12058</strain>
    </source>
</reference>
<proteinExistence type="predicted"/>
<dbReference type="Proteomes" id="UP000009872">
    <property type="component" value="Unassembled WGS sequence"/>
</dbReference>
<accession>K9DZK4</accession>
<dbReference type="AlphaFoldDB" id="K9DZK4"/>
<sequence>MKPKNAQQRKIAALSKRLKPITEKQVTWAYKHCFEHIAYRTAKNTLTCGDCGHTWKSGTTLADTLCGCKCPHCGAELKVSDTRKRTFNQCYYFCVVTTCQGFQVVRIVMIKSTSKKGSASTYFYQEVAQRWIMPDGKITTMALLRGIGCYADLWYFGSGMEIRPHHDIYNIISDCDNYPRVRVLPIFKRNGFKGKFHNASPVKFFRSLLTDSKAETLLKAGQYAVLPHFIHYPHRMGNLWNAVKICIRNGYIIKDATLWCDYIDLLKHFHKDTQNAKYVCPADLKAEHDRLVAMRNRQREKEDRERERRREIDRQESERRKLERMQENERLYAEMKAKFFDLVFSDGVLRIQVLQSVQEFYEEGKAMRHCVFTNDYFKRKDSLIFSARIGDERIETIEISLETFQIVQSRGECNQDTKYHNRIISLVRKNIGLVRQRMSA</sequence>
<evidence type="ECO:0000256" key="1">
    <source>
        <dbReference type="SAM" id="MobiDB-lite"/>
    </source>
</evidence>
<protein>
    <recommendedName>
        <fullName evidence="4">PcfJ-like protein</fullName>
    </recommendedName>
</protein>
<dbReference type="RefSeq" id="WP_009131604.1">
    <property type="nucleotide sequence ID" value="NZ_JH992944.1"/>
</dbReference>